<evidence type="ECO:0000256" key="5">
    <source>
        <dbReference type="ARBA" id="ARBA00013189"/>
    </source>
</evidence>
<keyword evidence="7" id="KW-0520">NAD</keyword>
<keyword evidence="9" id="KW-0119">Carbohydrate metabolism</keyword>
<evidence type="ECO:0000313" key="14">
    <source>
        <dbReference type="Proteomes" id="UP000178450"/>
    </source>
</evidence>
<dbReference type="SUPFAM" id="SSF51735">
    <property type="entry name" value="NAD(P)-binding Rossmann-fold domains"/>
    <property type="match status" value="1"/>
</dbReference>
<evidence type="ECO:0000256" key="2">
    <source>
        <dbReference type="ARBA" id="ARBA00001911"/>
    </source>
</evidence>
<evidence type="ECO:0000256" key="9">
    <source>
        <dbReference type="ARBA" id="ARBA00023277"/>
    </source>
</evidence>
<dbReference type="UniPathway" id="UPA00214"/>
<organism evidence="13 14">
    <name type="scientific">Candidatus Roizmanbacteria bacterium RIFOXYA1_FULL_41_12</name>
    <dbReference type="NCBI Taxonomy" id="1802082"/>
    <lineage>
        <taxon>Bacteria</taxon>
        <taxon>Candidatus Roizmaniibacteriota</taxon>
    </lineage>
</organism>
<comment type="pathway">
    <text evidence="3">Carbohydrate metabolism; galactose metabolism.</text>
</comment>
<comment type="caution">
    <text evidence="13">The sequence shown here is derived from an EMBL/GenBank/DDBJ whole genome shotgun (WGS) entry which is preliminary data.</text>
</comment>
<evidence type="ECO:0000256" key="8">
    <source>
        <dbReference type="ARBA" id="ARBA00023235"/>
    </source>
</evidence>
<dbReference type="PANTHER" id="PTHR43725">
    <property type="entry name" value="UDP-GLUCOSE 4-EPIMERASE"/>
    <property type="match status" value="1"/>
</dbReference>
<evidence type="ECO:0000256" key="4">
    <source>
        <dbReference type="ARBA" id="ARBA00007637"/>
    </source>
</evidence>
<evidence type="ECO:0000256" key="10">
    <source>
        <dbReference type="ARBA" id="ARBA00031367"/>
    </source>
</evidence>
<comment type="catalytic activity">
    <reaction evidence="1">
        <text>UDP-alpha-D-glucose = UDP-alpha-D-galactose</text>
        <dbReference type="Rhea" id="RHEA:22168"/>
        <dbReference type="ChEBI" id="CHEBI:58885"/>
        <dbReference type="ChEBI" id="CHEBI:66914"/>
        <dbReference type="EC" id="5.1.3.2"/>
    </reaction>
</comment>
<dbReference type="AlphaFoldDB" id="A0A1F7KAH8"/>
<dbReference type="Pfam" id="PF01370">
    <property type="entry name" value="Epimerase"/>
    <property type="match status" value="1"/>
</dbReference>
<dbReference type="GO" id="GO:0003978">
    <property type="term" value="F:UDP-glucose 4-epimerase activity"/>
    <property type="evidence" value="ECO:0007669"/>
    <property type="project" value="UniProtKB-EC"/>
</dbReference>
<evidence type="ECO:0000256" key="11">
    <source>
        <dbReference type="ARBA" id="ARBA00033067"/>
    </source>
</evidence>
<dbReference type="EMBL" id="MGBG01000013">
    <property type="protein sequence ID" value="OGK64868.1"/>
    <property type="molecule type" value="Genomic_DNA"/>
</dbReference>
<keyword evidence="8" id="KW-0413">Isomerase</keyword>
<dbReference type="PANTHER" id="PTHR43725:SF53">
    <property type="entry name" value="UDP-ARABINOSE 4-EPIMERASE 1"/>
    <property type="match status" value="1"/>
</dbReference>
<dbReference type="InterPro" id="IPR036291">
    <property type="entry name" value="NAD(P)-bd_dom_sf"/>
</dbReference>
<evidence type="ECO:0000313" key="13">
    <source>
        <dbReference type="EMBL" id="OGK64868.1"/>
    </source>
</evidence>
<evidence type="ECO:0000256" key="7">
    <source>
        <dbReference type="ARBA" id="ARBA00023027"/>
    </source>
</evidence>
<evidence type="ECO:0000256" key="3">
    <source>
        <dbReference type="ARBA" id="ARBA00004947"/>
    </source>
</evidence>
<gene>
    <name evidence="13" type="ORF">A2209_04165</name>
</gene>
<protein>
    <recommendedName>
        <fullName evidence="6">UDP-glucose 4-epimerase</fullName>
        <ecNumber evidence="5">5.1.3.2</ecNumber>
    </recommendedName>
    <alternativeName>
        <fullName evidence="11">Galactowaldenase</fullName>
    </alternativeName>
    <alternativeName>
        <fullName evidence="10">UDP-galactose 4-epimerase</fullName>
    </alternativeName>
</protein>
<accession>A0A1F7KAH8</accession>
<evidence type="ECO:0000256" key="1">
    <source>
        <dbReference type="ARBA" id="ARBA00000083"/>
    </source>
</evidence>
<comment type="similarity">
    <text evidence="4">Belongs to the NAD(P)-dependent epimerase/dehydratase family.</text>
</comment>
<sequence>MPKTKSKILVTGAGGYIGSVATYLLLQQGYEVVGVDNFVRGFEGPLSFLSHKYSKDQFRYYAKDIRTEINTVLESEPNIGAVIHYAAFCNVGESEKHPELYFGQNVSTTLALLEGLIKHKINRLLFSSSCSVYGEPKAEFIDENHPLDPTNHPYSESKFMCERMIDWYSQLFGLKYIFLRYFNVCGATDDGAIGDSKKPSFHLMQNAVRGALGIAPFALNNTAVDTPDQTPIRDYVNVVDLNQAHILALQYLDSVKSHDVFNLGTGKGNSVLQIIKTVEEITGVKIKKTVGERRHTDVSRAVSSNKKIQQVLGWQPTHSLADSVNSLVKWYQQHPQGWTK</sequence>
<dbReference type="EC" id="5.1.3.2" evidence="5"/>
<evidence type="ECO:0000256" key="6">
    <source>
        <dbReference type="ARBA" id="ARBA00018569"/>
    </source>
</evidence>
<comment type="cofactor">
    <cofactor evidence="2">
        <name>NAD(+)</name>
        <dbReference type="ChEBI" id="CHEBI:57540"/>
    </cofactor>
</comment>
<dbReference type="InterPro" id="IPR001509">
    <property type="entry name" value="Epimerase_deHydtase"/>
</dbReference>
<reference evidence="13 14" key="1">
    <citation type="journal article" date="2016" name="Nat. Commun.">
        <title>Thousands of microbial genomes shed light on interconnected biogeochemical processes in an aquifer system.</title>
        <authorList>
            <person name="Anantharaman K."/>
            <person name="Brown C.T."/>
            <person name="Hug L.A."/>
            <person name="Sharon I."/>
            <person name="Castelle C.J."/>
            <person name="Probst A.J."/>
            <person name="Thomas B.C."/>
            <person name="Singh A."/>
            <person name="Wilkins M.J."/>
            <person name="Karaoz U."/>
            <person name="Brodie E.L."/>
            <person name="Williams K.H."/>
            <person name="Hubbard S.S."/>
            <person name="Banfield J.F."/>
        </authorList>
    </citation>
    <scope>NUCLEOTIDE SEQUENCE [LARGE SCALE GENOMIC DNA]</scope>
</reference>
<dbReference type="InterPro" id="IPR005886">
    <property type="entry name" value="UDP_G4E"/>
</dbReference>
<dbReference type="Gene3D" id="3.90.25.10">
    <property type="entry name" value="UDP-galactose 4-epimerase, domain 1"/>
    <property type="match status" value="1"/>
</dbReference>
<name>A0A1F7KAH8_9BACT</name>
<dbReference type="Gene3D" id="3.40.50.720">
    <property type="entry name" value="NAD(P)-binding Rossmann-like Domain"/>
    <property type="match status" value="1"/>
</dbReference>
<feature type="domain" description="NAD-dependent epimerase/dehydratase" evidence="12">
    <location>
        <begin position="8"/>
        <end position="264"/>
    </location>
</feature>
<evidence type="ECO:0000259" key="12">
    <source>
        <dbReference type="Pfam" id="PF01370"/>
    </source>
</evidence>
<dbReference type="GO" id="GO:0006012">
    <property type="term" value="P:galactose metabolic process"/>
    <property type="evidence" value="ECO:0007669"/>
    <property type="project" value="UniProtKB-UniPathway"/>
</dbReference>
<dbReference type="NCBIfam" id="TIGR01179">
    <property type="entry name" value="galE"/>
    <property type="match status" value="1"/>
</dbReference>
<dbReference type="Proteomes" id="UP000178450">
    <property type="component" value="Unassembled WGS sequence"/>
</dbReference>
<proteinExistence type="inferred from homology"/>